<protein>
    <recommendedName>
        <fullName evidence="2">Glycosyltransferase subfamily 4-like N-terminal domain-containing protein</fullName>
    </recommendedName>
</protein>
<accession>A0A382YQM8</accession>
<sequence length="127" mass="14902">MGGFLKKILIHDYAGHPFQIDLSRELSKKYEVLHCYNGSNNTPQGKTKKTKDDLNTFDIYPIMLSQKIDKSSLFKRWSQEFRYGIQLINVVSNYKPDIIISTNTPLDAQFMLLIYSKIKNIKHIFWL</sequence>
<organism evidence="1">
    <name type="scientific">marine metagenome</name>
    <dbReference type="NCBI Taxonomy" id="408172"/>
    <lineage>
        <taxon>unclassified sequences</taxon>
        <taxon>metagenomes</taxon>
        <taxon>ecological metagenomes</taxon>
    </lineage>
</organism>
<evidence type="ECO:0000313" key="1">
    <source>
        <dbReference type="EMBL" id="SVD85572.1"/>
    </source>
</evidence>
<gene>
    <name evidence="1" type="ORF">METZ01_LOCUS438426</name>
</gene>
<proteinExistence type="predicted"/>
<reference evidence="1" key="1">
    <citation type="submission" date="2018-05" db="EMBL/GenBank/DDBJ databases">
        <authorList>
            <person name="Lanie J.A."/>
            <person name="Ng W.-L."/>
            <person name="Kazmierczak K.M."/>
            <person name="Andrzejewski T.M."/>
            <person name="Davidsen T.M."/>
            <person name="Wayne K.J."/>
            <person name="Tettelin H."/>
            <person name="Glass J.I."/>
            <person name="Rusch D."/>
            <person name="Podicherti R."/>
            <person name="Tsui H.-C.T."/>
            <person name="Winkler M.E."/>
        </authorList>
    </citation>
    <scope>NUCLEOTIDE SEQUENCE</scope>
</reference>
<dbReference type="EMBL" id="UINC01177765">
    <property type="protein sequence ID" value="SVD85572.1"/>
    <property type="molecule type" value="Genomic_DNA"/>
</dbReference>
<dbReference type="AlphaFoldDB" id="A0A382YQM8"/>
<evidence type="ECO:0008006" key="2">
    <source>
        <dbReference type="Google" id="ProtNLM"/>
    </source>
</evidence>
<feature type="non-terminal residue" evidence="1">
    <location>
        <position position="127"/>
    </location>
</feature>
<name>A0A382YQM8_9ZZZZ</name>